<protein>
    <recommendedName>
        <fullName evidence="7">Peptidase S54 rhomboid domain-containing protein</fullName>
    </recommendedName>
</protein>
<evidence type="ECO:0000256" key="2">
    <source>
        <dbReference type="ARBA" id="ARBA00009045"/>
    </source>
</evidence>
<keyword evidence="9" id="KW-1185">Reference proteome</keyword>
<sequence>MDGMLLYPRFPAFISGQGISAGRIITVASALRLGHLVRLRCADRLHRLLCSASSQWKVTYYVVEVYFNSLSVSAEFHKYSGSWRGKQRAFKHYLFLKALSDALSSSCSSCLSFFSGNESGKRYVGTNEFQVKTSAGRLLDRRGYIAQIATQGKLLLWGAKVNSLIDKGQLWRLVTSSFLHANIGHLMVNCYSLNSIGPTVEKLSGSKRFLAVYFTSAVASSLMSYHFCQLPAVGASGAIFGLVGSFSVFILRHRNIFGGGKEELQQILHVIALNMVIGLLSRGIDNWGHVSDAATLIFLVNYPRVLELGGLLGGAAVSWLIGPAWRRESRLGDGRFIYTDKAPICRLIGRRMF</sequence>
<evidence type="ECO:0000313" key="9">
    <source>
        <dbReference type="Proteomes" id="UP000236161"/>
    </source>
</evidence>
<evidence type="ECO:0000256" key="4">
    <source>
        <dbReference type="ARBA" id="ARBA00022989"/>
    </source>
</evidence>
<accession>A0A2I0A378</accession>
<evidence type="ECO:0000256" key="6">
    <source>
        <dbReference type="SAM" id="Phobius"/>
    </source>
</evidence>
<dbReference type="InterPro" id="IPR035952">
    <property type="entry name" value="Rhomboid-like_sf"/>
</dbReference>
<gene>
    <name evidence="8" type="ORF">AXF42_Ash017534</name>
</gene>
<dbReference type="OrthoDB" id="418595at2759"/>
<comment type="subcellular location">
    <subcellularLocation>
        <location evidence="1">Membrane</location>
        <topology evidence="1">Multi-pass membrane protein</topology>
    </subcellularLocation>
</comment>
<dbReference type="PANTHER" id="PTHR43731">
    <property type="entry name" value="RHOMBOID PROTEASE"/>
    <property type="match status" value="1"/>
</dbReference>
<dbReference type="GO" id="GO:0031969">
    <property type="term" value="C:chloroplast membrane"/>
    <property type="evidence" value="ECO:0007669"/>
    <property type="project" value="TreeGrafter"/>
</dbReference>
<dbReference type="GO" id="GO:0004252">
    <property type="term" value="F:serine-type endopeptidase activity"/>
    <property type="evidence" value="ECO:0007669"/>
    <property type="project" value="InterPro"/>
</dbReference>
<evidence type="ECO:0000256" key="5">
    <source>
        <dbReference type="ARBA" id="ARBA00023136"/>
    </source>
</evidence>
<proteinExistence type="inferred from homology"/>
<dbReference type="STRING" id="1088818.A0A2I0A378"/>
<comment type="similarity">
    <text evidence="2">Belongs to the peptidase S54 family.</text>
</comment>
<dbReference type="SUPFAM" id="SSF144091">
    <property type="entry name" value="Rhomboid-like"/>
    <property type="match status" value="1"/>
</dbReference>
<feature type="domain" description="Peptidase S54 rhomboid" evidence="7">
    <location>
        <begin position="167"/>
        <end position="291"/>
    </location>
</feature>
<evidence type="ECO:0000259" key="7">
    <source>
        <dbReference type="Pfam" id="PF01694"/>
    </source>
</evidence>
<dbReference type="InterPro" id="IPR022764">
    <property type="entry name" value="Peptidase_S54_rhomboid_dom"/>
</dbReference>
<keyword evidence="4 6" id="KW-1133">Transmembrane helix</keyword>
<feature type="transmembrane region" description="Helical" evidence="6">
    <location>
        <begin position="233"/>
        <end position="252"/>
    </location>
</feature>
<evidence type="ECO:0000313" key="8">
    <source>
        <dbReference type="EMBL" id="PKA49995.1"/>
    </source>
</evidence>
<dbReference type="EMBL" id="KZ452035">
    <property type="protein sequence ID" value="PKA49995.1"/>
    <property type="molecule type" value="Genomic_DNA"/>
</dbReference>
<evidence type="ECO:0000256" key="1">
    <source>
        <dbReference type="ARBA" id="ARBA00004141"/>
    </source>
</evidence>
<dbReference type="InterPro" id="IPR050925">
    <property type="entry name" value="Rhomboid_protease_S54"/>
</dbReference>
<keyword evidence="5 6" id="KW-0472">Membrane</keyword>
<evidence type="ECO:0000256" key="3">
    <source>
        <dbReference type="ARBA" id="ARBA00022692"/>
    </source>
</evidence>
<reference evidence="8 9" key="1">
    <citation type="journal article" date="2017" name="Nature">
        <title>The Apostasia genome and the evolution of orchids.</title>
        <authorList>
            <person name="Zhang G.Q."/>
            <person name="Liu K.W."/>
            <person name="Li Z."/>
            <person name="Lohaus R."/>
            <person name="Hsiao Y.Y."/>
            <person name="Niu S.C."/>
            <person name="Wang J.Y."/>
            <person name="Lin Y.C."/>
            <person name="Xu Q."/>
            <person name="Chen L.J."/>
            <person name="Yoshida K."/>
            <person name="Fujiwara S."/>
            <person name="Wang Z.W."/>
            <person name="Zhang Y.Q."/>
            <person name="Mitsuda N."/>
            <person name="Wang M."/>
            <person name="Liu G.H."/>
            <person name="Pecoraro L."/>
            <person name="Huang H.X."/>
            <person name="Xiao X.J."/>
            <person name="Lin M."/>
            <person name="Wu X.Y."/>
            <person name="Wu W.L."/>
            <person name="Chen Y.Y."/>
            <person name="Chang S.B."/>
            <person name="Sakamoto S."/>
            <person name="Ohme-Takagi M."/>
            <person name="Yagi M."/>
            <person name="Zeng S.J."/>
            <person name="Shen C.Y."/>
            <person name="Yeh C.M."/>
            <person name="Luo Y.B."/>
            <person name="Tsai W.C."/>
            <person name="Van de Peer Y."/>
            <person name="Liu Z.J."/>
        </authorList>
    </citation>
    <scope>NUCLEOTIDE SEQUENCE [LARGE SCALE GENOMIC DNA]</scope>
    <source>
        <strain evidence="9">cv. Shenzhen</strain>
        <tissue evidence="8">Stem</tissue>
    </source>
</reference>
<dbReference type="AlphaFoldDB" id="A0A2I0A378"/>
<dbReference type="Pfam" id="PF01694">
    <property type="entry name" value="Rhomboid"/>
    <property type="match status" value="1"/>
</dbReference>
<dbReference type="Proteomes" id="UP000236161">
    <property type="component" value="Unassembled WGS sequence"/>
</dbReference>
<dbReference type="FunFam" id="1.20.1540.10:FF:000015">
    <property type="entry name" value="RHOMBOID-like protein 10 chloroplastic"/>
    <property type="match status" value="1"/>
</dbReference>
<name>A0A2I0A378_9ASPA</name>
<keyword evidence="3 6" id="KW-0812">Transmembrane</keyword>
<dbReference type="Gene3D" id="1.20.1540.10">
    <property type="entry name" value="Rhomboid-like"/>
    <property type="match status" value="1"/>
</dbReference>
<dbReference type="PANTHER" id="PTHR43731:SF26">
    <property type="entry name" value="RHOMBOID-LIKE PROTEIN 10, CHLOROPLASTIC"/>
    <property type="match status" value="1"/>
</dbReference>
<organism evidence="8 9">
    <name type="scientific">Apostasia shenzhenica</name>
    <dbReference type="NCBI Taxonomy" id="1088818"/>
    <lineage>
        <taxon>Eukaryota</taxon>
        <taxon>Viridiplantae</taxon>
        <taxon>Streptophyta</taxon>
        <taxon>Embryophyta</taxon>
        <taxon>Tracheophyta</taxon>
        <taxon>Spermatophyta</taxon>
        <taxon>Magnoliopsida</taxon>
        <taxon>Liliopsida</taxon>
        <taxon>Asparagales</taxon>
        <taxon>Orchidaceae</taxon>
        <taxon>Apostasioideae</taxon>
        <taxon>Apostasia</taxon>
    </lineage>
</organism>